<reference evidence="1 2" key="1">
    <citation type="journal article" date="2013" name="Front. Plant Sci.">
        <title>The Reference Genome of the Halophytic Plant Eutrema salsugineum.</title>
        <authorList>
            <person name="Yang R."/>
            <person name="Jarvis D.E."/>
            <person name="Chen H."/>
            <person name="Beilstein M.A."/>
            <person name="Grimwood J."/>
            <person name="Jenkins J."/>
            <person name="Shu S."/>
            <person name="Prochnik S."/>
            <person name="Xin M."/>
            <person name="Ma C."/>
            <person name="Schmutz J."/>
            <person name="Wing R.A."/>
            <person name="Mitchell-Olds T."/>
            <person name="Schumaker K.S."/>
            <person name="Wang X."/>
        </authorList>
    </citation>
    <scope>NUCLEOTIDE SEQUENCE [LARGE SCALE GENOMIC DNA]</scope>
</reference>
<feature type="non-terminal residue" evidence="1">
    <location>
        <position position="185"/>
    </location>
</feature>
<dbReference type="Proteomes" id="UP000030689">
    <property type="component" value="Unassembled WGS sequence"/>
</dbReference>
<proteinExistence type="predicted"/>
<sequence length="185" mass="20083">MEKLLVNLQIECSMGGVRLSLFKSLNRSIKNSSCKQTRLAEYASLGPAKSSPFQKKERYASFRAIGCGYPLDRSSLESKPSLSIVSSFSSSLRLHNAKPFLGVHSSFLGGHSSYPRAFSTGTGDGNGIDWVDKAKDVLHTSVDAVTETARKAKESSAELSPHVQQLLDSNPYLKDVIVPVSLTMT</sequence>
<evidence type="ECO:0000313" key="1">
    <source>
        <dbReference type="EMBL" id="ESQ37681.1"/>
    </source>
</evidence>
<dbReference type="EMBL" id="KI517537">
    <property type="protein sequence ID" value="ESQ37681.1"/>
    <property type="molecule type" value="Genomic_DNA"/>
</dbReference>
<organism evidence="1 2">
    <name type="scientific">Eutrema salsugineum</name>
    <name type="common">Saltwater cress</name>
    <name type="synonym">Sisymbrium salsugineum</name>
    <dbReference type="NCBI Taxonomy" id="72664"/>
    <lineage>
        <taxon>Eukaryota</taxon>
        <taxon>Viridiplantae</taxon>
        <taxon>Streptophyta</taxon>
        <taxon>Embryophyta</taxon>
        <taxon>Tracheophyta</taxon>
        <taxon>Spermatophyta</taxon>
        <taxon>Magnoliopsida</taxon>
        <taxon>eudicotyledons</taxon>
        <taxon>Gunneridae</taxon>
        <taxon>Pentapetalae</taxon>
        <taxon>rosids</taxon>
        <taxon>malvids</taxon>
        <taxon>Brassicales</taxon>
        <taxon>Brassicaceae</taxon>
        <taxon>Eutremeae</taxon>
        <taxon>Eutrema</taxon>
    </lineage>
</organism>
<protein>
    <submittedName>
        <fullName evidence="1">Uncharacterized protein</fullName>
    </submittedName>
</protein>
<dbReference type="Gramene" id="ESQ37681">
    <property type="protein sequence ID" value="ESQ37681"/>
    <property type="gene ID" value="EUTSA_v100286090mg"/>
</dbReference>
<dbReference type="AlphaFoldDB" id="V4MYN0"/>
<evidence type="ECO:0000313" key="2">
    <source>
        <dbReference type="Proteomes" id="UP000030689"/>
    </source>
</evidence>
<keyword evidence="2" id="KW-1185">Reference proteome</keyword>
<gene>
    <name evidence="1" type="ORF">EUTSA_v100286090mg</name>
</gene>
<dbReference type="STRING" id="72664.V4MYN0"/>
<name>V4MYN0_EUTSA</name>
<accession>V4MYN0</accession>